<feature type="transmembrane region" description="Helical" evidence="10">
    <location>
        <begin position="115"/>
        <end position="133"/>
    </location>
</feature>
<gene>
    <name evidence="12" type="ORF">BJ085DRAFT_33692</name>
</gene>
<sequence length="137" mass="15506">MQQTGSSHKSHRSRRADWATGGAHTSSTVYGDKRYFDEASTSEPATLDKNDKQVDTLREKLRGLKDITVDIGHEIRDQNSFLSQMNSDFENTGNALAGTMKRFYRMAKTQSGAHMWLLCGFAIAVCIFLYLYLKWSS</sequence>
<dbReference type="GO" id="GO:0015031">
    <property type="term" value="P:protein transport"/>
    <property type="evidence" value="ECO:0007669"/>
    <property type="project" value="UniProtKB-KW"/>
</dbReference>
<dbReference type="EMBL" id="ML002232">
    <property type="protein sequence ID" value="RKP39968.1"/>
    <property type="molecule type" value="Genomic_DNA"/>
</dbReference>
<feature type="region of interest" description="Disordered" evidence="9">
    <location>
        <begin position="1"/>
        <end position="28"/>
    </location>
</feature>
<keyword evidence="3 10" id="KW-0812">Transmembrane</keyword>
<dbReference type="Proteomes" id="UP000268162">
    <property type="component" value="Unassembled WGS sequence"/>
</dbReference>
<evidence type="ECO:0000256" key="1">
    <source>
        <dbReference type="ARBA" id="ARBA00004394"/>
    </source>
</evidence>
<evidence type="ECO:0000256" key="7">
    <source>
        <dbReference type="ARBA" id="ARBA00023136"/>
    </source>
</evidence>
<accession>A0A4Q0A2B2</accession>
<dbReference type="SUPFAM" id="SSF58038">
    <property type="entry name" value="SNARE fusion complex"/>
    <property type="match status" value="1"/>
</dbReference>
<dbReference type="PROSITE" id="PS50192">
    <property type="entry name" value="T_SNARE"/>
    <property type="match status" value="1"/>
</dbReference>
<evidence type="ECO:0000256" key="4">
    <source>
        <dbReference type="ARBA" id="ARBA00022927"/>
    </source>
</evidence>
<keyword evidence="7 10" id="KW-0472">Membrane</keyword>
<name>A0A4Q0A2B2_9FUNG</name>
<dbReference type="OrthoDB" id="261831at2759"/>
<evidence type="ECO:0000256" key="2">
    <source>
        <dbReference type="ARBA" id="ARBA00022448"/>
    </source>
</evidence>
<comment type="subcellular location">
    <subcellularLocation>
        <location evidence="8">Endomembrane system</location>
        <topology evidence="8">Single-pass type IV membrane protein</topology>
    </subcellularLocation>
    <subcellularLocation>
        <location evidence="1">Golgi apparatus membrane</location>
    </subcellularLocation>
</comment>
<evidence type="ECO:0000256" key="5">
    <source>
        <dbReference type="ARBA" id="ARBA00022989"/>
    </source>
</evidence>
<proteinExistence type="predicted"/>
<keyword evidence="6" id="KW-0333">Golgi apparatus</keyword>
<dbReference type="CDD" id="cd15853">
    <property type="entry name" value="SNARE_Bet1"/>
    <property type="match status" value="1"/>
</dbReference>
<evidence type="ECO:0000259" key="11">
    <source>
        <dbReference type="PROSITE" id="PS50192"/>
    </source>
</evidence>
<protein>
    <recommendedName>
        <fullName evidence="11">t-SNARE coiled-coil homology domain-containing protein</fullName>
    </recommendedName>
</protein>
<evidence type="ECO:0000256" key="9">
    <source>
        <dbReference type="SAM" id="MobiDB-lite"/>
    </source>
</evidence>
<evidence type="ECO:0000256" key="8">
    <source>
        <dbReference type="ARBA" id="ARBA00046280"/>
    </source>
</evidence>
<evidence type="ECO:0000313" key="12">
    <source>
        <dbReference type="EMBL" id="RKP39968.1"/>
    </source>
</evidence>
<evidence type="ECO:0000313" key="13">
    <source>
        <dbReference type="Proteomes" id="UP000268162"/>
    </source>
</evidence>
<evidence type="ECO:0000256" key="3">
    <source>
        <dbReference type="ARBA" id="ARBA00022692"/>
    </source>
</evidence>
<organism evidence="12 13">
    <name type="scientific">Dimargaris cristalligena</name>
    <dbReference type="NCBI Taxonomy" id="215637"/>
    <lineage>
        <taxon>Eukaryota</taxon>
        <taxon>Fungi</taxon>
        <taxon>Fungi incertae sedis</taxon>
        <taxon>Zoopagomycota</taxon>
        <taxon>Kickxellomycotina</taxon>
        <taxon>Dimargaritomycetes</taxon>
        <taxon>Dimargaritales</taxon>
        <taxon>Dimargaritaceae</taxon>
        <taxon>Dimargaris</taxon>
    </lineage>
</organism>
<evidence type="ECO:0000256" key="10">
    <source>
        <dbReference type="SAM" id="Phobius"/>
    </source>
</evidence>
<keyword evidence="13" id="KW-1185">Reference proteome</keyword>
<dbReference type="Gene3D" id="1.20.5.110">
    <property type="match status" value="1"/>
</dbReference>
<reference evidence="13" key="1">
    <citation type="journal article" date="2018" name="Nat. Microbiol.">
        <title>Leveraging single-cell genomics to expand the fungal tree of life.</title>
        <authorList>
            <person name="Ahrendt S.R."/>
            <person name="Quandt C.A."/>
            <person name="Ciobanu D."/>
            <person name="Clum A."/>
            <person name="Salamov A."/>
            <person name="Andreopoulos B."/>
            <person name="Cheng J.F."/>
            <person name="Woyke T."/>
            <person name="Pelin A."/>
            <person name="Henrissat B."/>
            <person name="Reynolds N.K."/>
            <person name="Benny G.L."/>
            <person name="Smith M.E."/>
            <person name="James T.Y."/>
            <person name="Grigoriev I.V."/>
        </authorList>
    </citation>
    <scope>NUCLEOTIDE SEQUENCE [LARGE SCALE GENOMIC DNA]</scope>
    <source>
        <strain evidence="13">RSA 468</strain>
    </source>
</reference>
<dbReference type="InterPro" id="IPR000727">
    <property type="entry name" value="T_SNARE_dom"/>
</dbReference>
<feature type="domain" description="T-SNARE coiled-coil homology" evidence="11">
    <location>
        <begin position="44"/>
        <end position="106"/>
    </location>
</feature>
<dbReference type="AlphaFoldDB" id="A0A4Q0A2B2"/>
<keyword evidence="4" id="KW-0653">Protein transport</keyword>
<keyword evidence="5 10" id="KW-1133">Transmembrane helix</keyword>
<keyword evidence="2" id="KW-0813">Transport</keyword>
<evidence type="ECO:0000256" key="6">
    <source>
        <dbReference type="ARBA" id="ARBA00023034"/>
    </source>
</evidence>
<dbReference type="STRING" id="215637.A0A4Q0A2B2"/>
<dbReference type="GO" id="GO:0000139">
    <property type="term" value="C:Golgi membrane"/>
    <property type="evidence" value="ECO:0007669"/>
    <property type="project" value="UniProtKB-SubCell"/>
</dbReference>
<dbReference type="InterPro" id="IPR039899">
    <property type="entry name" value="BET1_SNARE"/>
</dbReference>
<dbReference type="PANTHER" id="PTHR12791">
    <property type="entry name" value="GOLGI SNARE BET1-RELATED"/>
    <property type="match status" value="1"/>
</dbReference>